<dbReference type="GO" id="GO:0016020">
    <property type="term" value="C:membrane"/>
    <property type="evidence" value="ECO:0007669"/>
    <property type="project" value="InterPro"/>
</dbReference>
<feature type="region of interest" description="Disordered" evidence="3">
    <location>
        <begin position="307"/>
        <end position="332"/>
    </location>
</feature>
<dbReference type="AlphaFoldDB" id="A0A9J6FXR9"/>
<organism evidence="6 7">
    <name type="scientific">Haemaphysalis longicornis</name>
    <name type="common">Bush tick</name>
    <dbReference type="NCBI Taxonomy" id="44386"/>
    <lineage>
        <taxon>Eukaryota</taxon>
        <taxon>Metazoa</taxon>
        <taxon>Ecdysozoa</taxon>
        <taxon>Arthropoda</taxon>
        <taxon>Chelicerata</taxon>
        <taxon>Arachnida</taxon>
        <taxon>Acari</taxon>
        <taxon>Parasitiformes</taxon>
        <taxon>Ixodida</taxon>
        <taxon>Ixodoidea</taxon>
        <taxon>Ixodidae</taxon>
        <taxon>Haemaphysalinae</taxon>
        <taxon>Haemaphysalis</taxon>
    </lineage>
</organism>
<dbReference type="GO" id="GO:0140359">
    <property type="term" value="F:ABC-type transporter activity"/>
    <property type="evidence" value="ECO:0007669"/>
    <property type="project" value="InterPro"/>
</dbReference>
<accession>A0A9J6FXR9</accession>
<evidence type="ECO:0000256" key="4">
    <source>
        <dbReference type="SAM" id="Phobius"/>
    </source>
</evidence>
<keyword evidence="2" id="KW-0067">ATP-binding</keyword>
<evidence type="ECO:0000313" key="7">
    <source>
        <dbReference type="Proteomes" id="UP000821853"/>
    </source>
</evidence>
<dbReference type="GO" id="GO:0016887">
    <property type="term" value="F:ATP hydrolysis activity"/>
    <property type="evidence" value="ECO:0007669"/>
    <property type="project" value="InterPro"/>
</dbReference>
<dbReference type="PROSITE" id="PS00211">
    <property type="entry name" value="ABC_TRANSPORTER_1"/>
    <property type="match status" value="1"/>
</dbReference>
<dbReference type="InterPro" id="IPR003439">
    <property type="entry name" value="ABC_transporter-like_ATP-bd"/>
</dbReference>
<dbReference type="OMA" id="MCSANAV"/>
<evidence type="ECO:0000259" key="5">
    <source>
        <dbReference type="PROSITE" id="PS50893"/>
    </source>
</evidence>
<gene>
    <name evidence="6" type="ORF">HPB48_010987</name>
</gene>
<dbReference type="PANTHER" id="PTHR19229:SF250">
    <property type="entry name" value="ABC TRANSPORTER DOMAIN-CONTAINING PROTEIN-RELATED"/>
    <property type="match status" value="1"/>
</dbReference>
<sequence length="332" mass="36708">MAVLKKSLIKAKSVITFLWLLCADGLVDQQTHLRECELLPTTFFDFSEHGLLRNIVLVAVEAVVLFACVAYVHSGRSYWPKRRKAAAEDAGLDTDVAEEKRNVDHLCQTGDFSGHTMVAQNVHKFYGDFHAVRGINVGLRPAECFGLLGVNGAGKTTTFQMLAGFSELSEGEAYAENLKVTANPREWQSRIGYCFQIDGLLETLNAYEFLYLVGRLRGIADEDLRTLVDSLITLTDLNEYAQRGCGGYSGGNKRKLSVAAALLGLPPIVFLDEPYAGVDVVARNKIFKGLDRIKKLSKSTIVLTSHRGQARSTKHLIPPPSQRTRPDVYTNE</sequence>
<dbReference type="InterPro" id="IPR026082">
    <property type="entry name" value="ABCA"/>
</dbReference>
<evidence type="ECO:0000256" key="2">
    <source>
        <dbReference type="ARBA" id="ARBA00022840"/>
    </source>
</evidence>
<dbReference type="InterPro" id="IPR003593">
    <property type="entry name" value="AAA+_ATPase"/>
</dbReference>
<keyword evidence="4" id="KW-0472">Membrane</keyword>
<keyword evidence="4" id="KW-0812">Transmembrane</keyword>
<feature type="transmembrane region" description="Helical" evidence="4">
    <location>
        <begin position="51"/>
        <end position="73"/>
    </location>
</feature>
<proteinExistence type="predicted"/>
<keyword evidence="7" id="KW-1185">Reference proteome</keyword>
<evidence type="ECO:0000313" key="6">
    <source>
        <dbReference type="EMBL" id="KAH9367129.1"/>
    </source>
</evidence>
<dbReference type="PROSITE" id="PS50893">
    <property type="entry name" value="ABC_TRANSPORTER_2"/>
    <property type="match status" value="1"/>
</dbReference>
<evidence type="ECO:0000256" key="1">
    <source>
        <dbReference type="ARBA" id="ARBA00022741"/>
    </source>
</evidence>
<reference evidence="6 7" key="1">
    <citation type="journal article" date="2020" name="Cell">
        <title>Large-Scale Comparative Analyses of Tick Genomes Elucidate Their Genetic Diversity and Vector Capacities.</title>
        <authorList>
            <consortium name="Tick Genome and Microbiome Consortium (TIGMIC)"/>
            <person name="Jia N."/>
            <person name="Wang J."/>
            <person name="Shi W."/>
            <person name="Du L."/>
            <person name="Sun Y."/>
            <person name="Zhan W."/>
            <person name="Jiang J.F."/>
            <person name="Wang Q."/>
            <person name="Zhang B."/>
            <person name="Ji P."/>
            <person name="Bell-Sakyi L."/>
            <person name="Cui X.M."/>
            <person name="Yuan T.T."/>
            <person name="Jiang B.G."/>
            <person name="Yang W.F."/>
            <person name="Lam T.T."/>
            <person name="Chang Q.C."/>
            <person name="Ding S.J."/>
            <person name="Wang X.J."/>
            <person name="Zhu J.G."/>
            <person name="Ruan X.D."/>
            <person name="Zhao L."/>
            <person name="Wei J.T."/>
            <person name="Ye R.Z."/>
            <person name="Que T.C."/>
            <person name="Du C.H."/>
            <person name="Zhou Y.H."/>
            <person name="Cheng J.X."/>
            <person name="Dai P.F."/>
            <person name="Guo W.B."/>
            <person name="Han X.H."/>
            <person name="Huang E.J."/>
            <person name="Li L.F."/>
            <person name="Wei W."/>
            <person name="Gao Y.C."/>
            <person name="Liu J.Z."/>
            <person name="Shao H.Z."/>
            <person name="Wang X."/>
            <person name="Wang C.C."/>
            <person name="Yang T.C."/>
            <person name="Huo Q.B."/>
            <person name="Li W."/>
            <person name="Chen H.Y."/>
            <person name="Chen S.E."/>
            <person name="Zhou L.G."/>
            <person name="Ni X.B."/>
            <person name="Tian J.H."/>
            <person name="Sheng Y."/>
            <person name="Liu T."/>
            <person name="Pan Y.S."/>
            <person name="Xia L.Y."/>
            <person name="Li J."/>
            <person name="Zhao F."/>
            <person name="Cao W.C."/>
        </authorList>
    </citation>
    <scope>NUCLEOTIDE SEQUENCE [LARGE SCALE GENOMIC DNA]</scope>
    <source>
        <strain evidence="6">HaeL-2018</strain>
    </source>
</reference>
<dbReference type="InterPro" id="IPR027417">
    <property type="entry name" value="P-loop_NTPase"/>
</dbReference>
<feature type="domain" description="ABC transporter" evidence="5">
    <location>
        <begin position="117"/>
        <end position="332"/>
    </location>
</feature>
<protein>
    <recommendedName>
        <fullName evidence="5">ABC transporter domain-containing protein</fullName>
    </recommendedName>
</protein>
<dbReference type="Gene3D" id="3.40.50.300">
    <property type="entry name" value="P-loop containing nucleotide triphosphate hydrolases"/>
    <property type="match status" value="1"/>
</dbReference>
<dbReference type="SMART" id="SM00382">
    <property type="entry name" value="AAA"/>
    <property type="match status" value="1"/>
</dbReference>
<dbReference type="SUPFAM" id="SSF52540">
    <property type="entry name" value="P-loop containing nucleoside triphosphate hydrolases"/>
    <property type="match status" value="1"/>
</dbReference>
<comment type="caution">
    <text evidence="6">The sequence shown here is derived from an EMBL/GenBank/DDBJ whole genome shotgun (WGS) entry which is preliminary data.</text>
</comment>
<dbReference type="OrthoDB" id="6431483at2759"/>
<dbReference type="EMBL" id="JABSTR010000004">
    <property type="protein sequence ID" value="KAH9367129.1"/>
    <property type="molecule type" value="Genomic_DNA"/>
</dbReference>
<dbReference type="VEuPathDB" id="VectorBase:HLOH_040735"/>
<dbReference type="PANTHER" id="PTHR19229">
    <property type="entry name" value="ATP-BINDING CASSETTE TRANSPORTER SUBFAMILY A ABCA"/>
    <property type="match status" value="1"/>
</dbReference>
<keyword evidence="4" id="KW-1133">Transmembrane helix</keyword>
<name>A0A9J6FXR9_HAELO</name>
<keyword evidence="1" id="KW-0547">Nucleotide-binding</keyword>
<dbReference type="InterPro" id="IPR017871">
    <property type="entry name" value="ABC_transporter-like_CS"/>
</dbReference>
<dbReference type="Pfam" id="PF00005">
    <property type="entry name" value="ABC_tran"/>
    <property type="match status" value="1"/>
</dbReference>
<dbReference type="GO" id="GO:0005524">
    <property type="term" value="F:ATP binding"/>
    <property type="evidence" value="ECO:0007669"/>
    <property type="project" value="UniProtKB-KW"/>
</dbReference>
<dbReference type="GO" id="GO:0005319">
    <property type="term" value="F:lipid transporter activity"/>
    <property type="evidence" value="ECO:0007669"/>
    <property type="project" value="TreeGrafter"/>
</dbReference>
<evidence type="ECO:0000256" key="3">
    <source>
        <dbReference type="SAM" id="MobiDB-lite"/>
    </source>
</evidence>
<dbReference type="Proteomes" id="UP000821853">
    <property type="component" value="Chromosome 2"/>
</dbReference>